<accession>A0A1V5SIZ0</accession>
<dbReference type="GO" id="GO:0008270">
    <property type="term" value="F:zinc ion binding"/>
    <property type="evidence" value="ECO:0007669"/>
    <property type="project" value="UniProtKB-UniRule"/>
</dbReference>
<dbReference type="NCBIfam" id="TIGR02386">
    <property type="entry name" value="rpoC_TIGR"/>
    <property type="match status" value="1"/>
</dbReference>
<dbReference type="InterPro" id="IPR042102">
    <property type="entry name" value="RNA_pol_Rpb1_3_sf"/>
</dbReference>
<evidence type="ECO:0000256" key="8">
    <source>
        <dbReference type="ARBA" id="ARBA00048552"/>
    </source>
</evidence>
<dbReference type="Gene3D" id="1.10.274.100">
    <property type="entry name" value="RNA polymerase Rpb1, domain 3"/>
    <property type="match status" value="1"/>
</dbReference>
<keyword evidence="4 9" id="KW-0479">Metal-binding</keyword>
<feature type="binding site" evidence="9">
    <location>
        <position position="75"/>
    </location>
    <ligand>
        <name>Zn(2+)</name>
        <dbReference type="ChEBI" id="CHEBI:29105"/>
        <label>1</label>
    </ligand>
</feature>
<dbReference type="HAMAP" id="MF_01322">
    <property type="entry name" value="RNApol_bact_RpoC"/>
    <property type="match status" value="1"/>
</dbReference>
<evidence type="ECO:0000313" key="13">
    <source>
        <dbReference type="EMBL" id="OQA54478.1"/>
    </source>
</evidence>
<feature type="binding site" evidence="9">
    <location>
        <position position="991"/>
    </location>
    <ligand>
        <name>Zn(2+)</name>
        <dbReference type="ChEBI" id="CHEBI:29105"/>
        <label>2</label>
    </ligand>
</feature>
<dbReference type="SMART" id="SM00663">
    <property type="entry name" value="RPOLA_N"/>
    <property type="match status" value="1"/>
</dbReference>
<dbReference type="PANTHER" id="PTHR19376">
    <property type="entry name" value="DNA-DIRECTED RNA POLYMERASE"/>
    <property type="match status" value="1"/>
</dbReference>
<keyword evidence="2 9" id="KW-0808">Transferase</keyword>
<feature type="region of interest" description="Disordered" evidence="11">
    <location>
        <begin position="1637"/>
        <end position="1679"/>
    </location>
</feature>
<dbReference type="InterPro" id="IPR000722">
    <property type="entry name" value="RNA_pol_asu"/>
</dbReference>
<evidence type="ECO:0000256" key="2">
    <source>
        <dbReference type="ARBA" id="ARBA00022679"/>
    </source>
</evidence>
<dbReference type="InterPro" id="IPR038120">
    <property type="entry name" value="Rpb1_funnel_sf"/>
</dbReference>
<feature type="compositionally biased region" description="Acidic residues" evidence="11">
    <location>
        <begin position="1648"/>
        <end position="1657"/>
    </location>
</feature>
<evidence type="ECO:0000256" key="6">
    <source>
        <dbReference type="ARBA" id="ARBA00022842"/>
    </source>
</evidence>
<organism evidence="13">
    <name type="scientific">Candidatus Atribacter allofermentans</name>
    <dbReference type="NCBI Taxonomy" id="1852833"/>
    <lineage>
        <taxon>Bacteria</taxon>
        <taxon>Pseudomonadati</taxon>
        <taxon>Atribacterota</taxon>
        <taxon>Atribacteria</taxon>
        <taxon>Atribacterales</taxon>
        <taxon>Atribacteraceae</taxon>
        <taxon>Atribacter</taxon>
    </lineage>
</organism>
<keyword evidence="3 9" id="KW-0548">Nucleotidyltransferase</keyword>
<dbReference type="SUPFAM" id="SSF64484">
    <property type="entry name" value="beta and beta-prime subunits of DNA dependent RNA-polymerase"/>
    <property type="match status" value="2"/>
</dbReference>
<dbReference type="Gene3D" id="2.40.40.20">
    <property type="match status" value="1"/>
</dbReference>
<dbReference type="GO" id="GO:0003899">
    <property type="term" value="F:DNA-directed RNA polymerase activity"/>
    <property type="evidence" value="ECO:0007669"/>
    <property type="project" value="UniProtKB-UniRule"/>
</dbReference>
<dbReference type="InterPro" id="IPR006592">
    <property type="entry name" value="RNA_pol_N"/>
</dbReference>
<name>A0A1V5SIZ0_9BACT</name>
<dbReference type="GO" id="GO:0000428">
    <property type="term" value="C:DNA-directed RNA polymerase complex"/>
    <property type="evidence" value="ECO:0007669"/>
    <property type="project" value="UniProtKB-KW"/>
</dbReference>
<dbReference type="CDD" id="cd02655">
    <property type="entry name" value="RNAP_beta'_C"/>
    <property type="match status" value="1"/>
</dbReference>
<dbReference type="InterPro" id="IPR007081">
    <property type="entry name" value="RNA_pol_Rpb1_5"/>
</dbReference>
<comment type="cofactor">
    <cofactor evidence="9">
        <name>Mg(2+)</name>
        <dbReference type="ChEBI" id="CHEBI:18420"/>
    </cofactor>
    <text evidence="9">Binds 1 Mg(2+) ion per subunit.</text>
</comment>
<dbReference type="Gene3D" id="1.10.150.390">
    <property type="match status" value="1"/>
</dbReference>
<comment type="similarity">
    <text evidence="9 10">Belongs to the RNA polymerase beta' chain family.</text>
</comment>
<dbReference type="InterPro" id="IPR045867">
    <property type="entry name" value="DNA-dir_RpoC_beta_prime"/>
</dbReference>
<dbReference type="Pfam" id="PF05000">
    <property type="entry name" value="RNA_pol_Rpb1_4"/>
    <property type="match status" value="1"/>
</dbReference>
<reference evidence="13" key="1">
    <citation type="submission" date="2017-02" db="EMBL/GenBank/DDBJ databases">
        <title>Delving into the versatile metabolic prowess of the omnipresent phylum Bacteroidetes.</title>
        <authorList>
            <person name="Nobu M.K."/>
            <person name="Mei R."/>
            <person name="Narihiro T."/>
            <person name="Kuroda K."/>
            <person name="Liu W.-T."/>
        </authorList>
    </citation>
    <scope>NUCLEOTIDE SEQUENCE</scope>
    <source>
        <strain evidence="13">ADurb.Bin276</strain>
    </source>
</reference>
<feature type="binding site" evidence="9">
    <location>
        <position position="62"/>
    </location>
    <ligand>
        <name>Zn(2+)</name>
        <dbReference type="ChEBI" id="CHEBI:29105"/>
        <label>1</label>
    </ligand>
</feature>
<dbReference type="Gene3D" id="4.10.860.120">
    <property type="entry name" value="RNA polymerase II, clamp domain"/>
    <property type="match status" value="1"/>
</dbReference>
<proteinExistence type="inferred from homology"/>
<feature type="binding site" evidence="9">
    <location>
        <position position="78"/>
    </location>
    <ligand>
        <name>Zn(2+)</name>
        <dbReference type="ChEBI" id="CHEBI:29105"/>
        <label>1</label>
    </ligand>
</feature>
<keyword evidence="7 9" id="KW-0804">Transcription</keyword>
<feature type="domain" description="RNA polymerase N-terminal" evidence="12">
    <location>
        <begin position="355"/>
        <end position="634"/>
    </location>
</feature>
<dbReference type="InterPro" id="IPR007066">
    <property type="entry name" value="RNA_pol_Rpb1_3"/>
</dbReference>
<dbReference type="GO" id="GO:0003677">
    <property type="term" value="F:DNA binding"/>
    <property type="evidence" value="ECO:0007669"/>
    <property type="project" value="UniProtKB-UniRule"/>
</dbReference>
<feature type="binding site" evidence="9">
    <location>
        <position position="984"/>
    </location>
    <ligand>
        <name>Zn(2+)</name>
        <dbReference type="ChEBI" id="CHEBI:29105"/>
        <label>2</label>
    </ligand>
</feature>
<dbReference type="Pfam" id="PF00623">
    <property type="entry name" value="RNA_pol_Rpb1_2"/>
    <property type="match status" value="1"/>
</dbReference>
<dbReference type="CDD" id="cd01609">
    <property type="entry name" value="RNAP_beta'_N"/>
    <property type="match status" value="1"/>
</dbReference>
<dbReference type="FunFam" id="1.10.40.90:FF:000001">
    <property type="entry name" value="DNA-directed RNA polymerase subunit beta"/>
    <property type="match status" value="1"/>
</dbReference>
<feature type="binding site" evidence="9">
    <location>
        <position position="909"/>
    </location>
    <ligand>
        <name>Zn(2+)</name>
        <dbReference type="ChEBI" id="CHEBI:29105"/>
        <label>2</label>
    </ligand>
</feature>
<dbReference type="EC" id="2.7.7.6" evidence="9"/>
<keyword evidence="6 9" id="KW-0460">Magnesium</keyword>
<evidence type="ECO:0000256" key="5">
    <source>
        <dbReference type="ARBA" id="ARBA00022833"/>
    </source>
</evidence>
<feature type="binding site" evidence="9">
    <location>
        <position position="580"/>
    </location>
    <ligand>
        <name>Mg(2+)</name>
        <dbReference type="ChEBI" id="CHEBI:18420"/>
    </ligand>
</feature>
<evidence type="ECO:0000256" key="9">
    <source>
        <dbReference type="HAMAP-Rule" id="MF_01322"/>
    </source>
</evidence>
<gene>
    <name evidence="9 13" type="primary">rpoC</name>
    <name evidence="13" type="ORF">BWY41_02044</name>
</gene>
<evidence type="ECO:0000256" key="10">
    <source>
        <dbReference type="RuleBase" id="RU004279"/>
    </source>
</evidence>
<feature type="binding site" evidence="9">
    <location>
        <position position="994"/>
    </location>
    <ligand>
        <name>Zn(2+)</name>
        <dbReference type="ChEBI" id="CHEBI:29105"/>
        <label>2</label>
    </ligand>
</feature>
<dbReference type="Gene3D" id="2.40.50.100">
    <property type="match status" value="1"/>
</dbReference>
<protein>
    <recommendedName>
        <fullName evidence="9">DNA-directed RNA polymerase subunit beta'</fullName>
        <shortName evidence="9">RNAP subunit beta'</shortName>
        <ecNumber evidence="9">2.7.7.6</ecNumber>
    </recommendedName>
    <alternativeName>
        <fullName evidence="9">RNA polymerase subunit beta'</fullName>
    </alternativeName>
    <alternativeName>
        <fullName evidence="9">Transcriptase subunit beta'</fullName>
    </alternativeName>
</protein>
<dbReference type="InterPro" id="IPR012754">
    <property type="entry name" value="DNA-dir_RpoC_beta_prime_bact"/>
</dbReference>
<comment type="caution">
    <text evidence="13">The sequence shown here is derived from an EMBL/GenBank/DDBJ whole genome shotgun (WGS) entry which is preliminary data.</text>
</comment>
<evidence type="ECO:0000256" key="7">
    <source>
        <dbReference type="ARBA" id="ARBA00023163"/>
    </source>
</evidence>
<dbReference type="EMBL" id="MWBQ01000209">
    <property type="protein sequence ID" value="OQA54478.1"/>
    <property type="molecule type" value="Genomic_DNA"/>
</dbReference>
<evidence type="ECO:0000259" key="12">
    <source>
        <dbReference type="SMART" id="SM00663"/>
    </source>
</evidence>
<dbReference type="GO" id="GO:0000287">
    <property type="term" value="F:magnesium ion binding"/>
    <property type="evidence" value="ECO:0007669"/>
    <property type="project" value="UniProtKB-UniRule"/>
</dbReference>
<dbReference type="Pfam" id="PF04998">
    <property type="entry name" value="RNA_pol_Rpb1_5"/>
    <property type="match status" value="1"/>
</dbReference>
<feature type="compositionally biased region" description="Acidic residues" evidence="11">
    <location>
        <begin position="1669"/>
        <end position="1679"/>
    </location>
</feature>
<comment type="subunit">
    <text evidence="9">The RNAP catalytic core consists of 2 alpha, 1 beta, 1 beta' and 1 omega subunit. When a sigma factor is associated with the core the holoenzyme is formed, which can initiate transcription.</text>
</comment>
<dbReference type="Proteomes" id="UP000485569">
    <property type="component" value="Unassembled WGS sequence"/>
</dbReference>
<keyword evidence="1 9" id="KW-0240">DNA-directed RNA polymerase</keyword>
<dbReference type="Pfam" id="PF04997">
    <property type="entry name" value="RNA_pol_Rpb1_1"/>
    <property type="match status" value="1"/>
</dbReference>
<dbReference type="PANTHER" id="PTHR19376:SF54">
    <property type="entry name" value="DNA-DIRECTED RNA POLYMERASE SUBUNIT BETA"/>
    <property type="match status" value="1"/>
</dbReference>
<dbReference type="InterPro" id="IPR044893">
    <property type="entry name" value="RNA_pol_Rpb1_clamp_domain"/>
</dbReference>
<dbReference type="InterPro" id="IPR007083">
    <property type="entry name" value="RNA_pol_Rpb1_4"/>
</dbReference>
<feature type="compositionally biased region" description="Basic and acidic residues" evidence="11">
    <location>
        <begin position="1638"/>
        <end position="1647"/>
    </location>
</feature>
<comment type="function">
    <text evidence="9 10">DNA-dependent RNA polymerase catalyzes the transcription of DNA into RNA using the four ribonucleoside triphosphates as substrates.</text>
</comment>
<evidence type="ECO:0000256" key="1">
    <source>
        <dbReference type="ARBA" id="ARBA00022478"/>
    </source>
</evidence>
<feature type="binding site" evidence="9">
    <location>
        <position position="60"/>
    </location>
    <ligand>
        <name>Zn(2+)</name>
        <dbReference type="ChEBI" id="CHEBI:29105"/>
        <label>1</label>
    </ligand>
</feature>
<evidence type="ECO:0000256" key="11">
    <source>
        <dbReference type="SAM" id="MobiDB-lite"/>
    </source>
</evidence>
<dbReference type="Gene3D" id="1.10.40.90">
    <property type="match status" value="1"/>
</dbReference>
<dbReference type="GO" id="GO:0006351">
    <property type="term" value="P:DNA-templated transcription"/>
    <property type="evidence" value="ECO:0007669"/>
    <property type="project" value="UniProtKB-UniRule"/>
</dbReference>
<feature type="binding site" evidence="9">
    <location>
        <position position="582"/>
    </location>
    <ligand>
        <name>Mg(2+)</name>
        <dbReference type="ChEBI" id="CHEBI:18420"/>
    </ligand>
</feature>
<dbReference type="Gene3D" id="1.10.132.30">
    <property type="match status" value="1"/>
</dbReference>
<dbReference type="Pfam" id="PF04983">
    <property type="entry name" value="RNA_pol_Rpb1_3"/>
    <property type="match status" value="1"/>
</dbReference>
<comment type="cofactor">
    <cofactor evidence="9">
        <name>Zn(2+)</name>
        <dbReference type="ChEBI" id="CHEBI:29105"/>
    </cofactor>
    <text evidence="9">Binds 2 Zn(2+) ions per subunit.</text>
</comment>
<comment type="catalytic activity">
    <reaction evidence="8 9 10">
        <text>RNA(n) + a ribonucleoside 5'-triphosphate = RNA(n+1) + diphosphate</text>
        <dbReference type="Rhea" id="RHEA:21248"/>
        <dbReference type="Rhea" id="RHEA-COMP:14527"/>
        <dbReference type="Rhea" id="RHEA-COMP:17342"/>
        <dbReference type="ChEBI" id="CHEBI:33019"/>
        <dbReference type="ChEBI" id="CHEBI:61557"/>
        <dbReference type="ChEBI" id="CHEBI:140395"/>
        <dbReference type="EC" id="2.7.7.6"/>
    </reaction>
</comment>
<feature type="binding site" evidence="9">
    <location>
        <position position="584"/>
    </location>
    <ligand>
        <name>Mg(2+)</name>
        <dbReference type="ChEBI" id="CHEBI:18420"/>
    </ligand>
</feature>
<dbReference type="InterPro" id="IPR007080">
    <property type="entry name" value="RNA_pol_Rpb1_1"/>
</dbReference>
<evidence type="ECO:0000256" key="3">
    <source>
        <dbReference type="ARBA" id="ARBA00022695"/>
    </source>
</evidence>
<evidence type="ECO:0000256" key="4">
    <source>
        <dbReference type="ARBA" id="ARBA00022723"/>
    </source>
</evidence>
<keyword evidence="5 9" id="KW-0862">Zinc</keyword>
<dbReference type="Gene3D" id="1.10.1790.20">
    <property type="match status" value="1"/>
</dbReference>
<sequence length="1679" mass="189353">MIDVNDLGAMQIGLSSPEQIRKWSRGEVKKPETINYRTLKPEKDGLFCEKIFGPTKDWECYCGKYKRIRHKGVVCDRCGVEITRSSVRRARLGHIELAAPVSHIWYFKSIPSKMALLLGVLPKNLEKVLYFASGRKKEDCYKVIEPGSTDLEPETVIRDTEYRIHQKYDPNFKAETAHRITEVHSLPFSVGDELSTKELTRFRTKYKESFTIEELENNRYEVIDVRVFPYQRDEEISESEVYQLREVYGDLFEEEILTDTAEEPCYLVIDPGSTGLKKAQMILETEAKLLPQYDTEFKSGVGAEAVREILRTLDVQTLARSLRKELKEATGQKAKKIIKRLQVVESFCKSGNRPEWMILEVVPVLPPDLRPMVQLDGGRFATSDLNDLYRRVINRNNRLKRLLQLGAPDIIVKNEKRMLQEAVDALFDNGRRGRPVLGPGNRPLKSLSDMLRGKKGRFRQNLLGKRVDYSGRSVIVAGPQLNFDQCGLPKKMALELFKPFIMKGLVDKGHAHNIKSAKRMVEKTRDEVWEVLEEVIAEHPVLLNRAPTLHRLSVQAFQPVLVEGNAIHIHPMVCPAFNADFDGDQMAVHVPLSAEAQAESEILMLSSHNILSPASGRPIAVPTQDMVLGCYYLTLMKKVSKGTILKRYLDMDEALLAFEYKQVDLHEPIFIREVQEKDSNVAMTTIGRVIFNQVLPQGMPYYNDPMTKKKLSDIVDLCFRKFGNQITVETLDRIKRLGFRYATQSGTSIGVVDLEIPEKKFLIIEDATQRVGDTNDHYNEGLITGEEREQSVIDIWTDASNKVAEAILELLDDFNPVNMMAKSGARGSIRQISQLAGMRGLMADPSGRIIEYPIRANFREGLGVLEYFISTHGARKGLADTALRTAKSGYLTRRLVDVSQDMIVREIDCGTDDGIIIGDLKDENDNIIEYFEERVLGRMILNDVYVPGTDQLLLAAGEEINEDVIQKLQEHKIRELKIRSVLTCKARYGVCAKCYGRNLATGKIVDIGESVGILAAQSIGEPGTQLTMRTFHTGGIRIAGEDITQGLPRVEQLFEVRKPKKAAILSDVDGEVEKIETIGNRRKIIVHPDDDEADQSARAYLVPPDIRIKVNENAQVKAGDRLTLGPINPRDILRIKGIREVQSHLVEEIQSVYLSQGVNINDKHIETIVRQIARLNKVMVENSGDTELLSGELVHIEDFEQENSRINEENRLVLEKALSLFEGFTLREPAFDISGEAIVQKGEAIDEEKLRVILSTDCKPFYIVNKDQTPYKMIRGYRSLKAELKDQVSVDDILDQNGTVLVKAGDVISEQKVEHIADLGPVILRTREKSTWDKLKGAILAEDVTDLKTGEVILTANTKVEAHHQDLIEGHNIDRIVIWKNIETFQIKESLIRELREEILGKEVEKDIISPKSGDLIIASGQQISRAVARRLVMDDVKEVKLGDGRFFSIEGRLSELLEREVVGKVAAQDISIEENGSILIKAGQTIDRDGVIKIADDNVEYLLIREADAETETRSLVENLVYLAGTKQVATGRPVVLGITKASLATESFLSASSFQQTTHVLADSAIKGKVDELVGLKENVIIGKIIPAGTGFPEYRKVKLETEEHMEDSSELAFHGDQSVDLRELMNYEEEIDIEEILHPHQNKTEDEEIDEDPEEFGHFESQIDSDKDEEESNFDD</sequence>